<feature type="region of interest" description="Disordered" evidence="1">
    <location>
        <begin position="171"/>
        <end position="198"/>
    </location>
</feature>
<evidence type="ECO:0000256" key="1">
    <source>
        <dbReference type="SAM" id="MobiDB-lite"/>
    </source>
</evidence>
<dbReference type="EMBL" id="LR797824">
    <property type="protein sequence ID" value="CAB4241546.1"/>
    <property type="molecule type" value="Genomic_DNA"/>
</dbReference>
<accession>A0A6J5T9H8</accession>
<protein>
    <submittedName>
        <fullName evidence="2">Uncharacterized protein</fullName>
    </submittedName>
</protein>
<reference evidence="2" key="1">
    <citation type="submission" date="2020-05" db="EMBL/GenBank/DDBJ databases">
        <authorList>
            <person name="Chiriac C."/>
            <person name="Salcher M."/>
            <person name="Ghai R."/>
            <person name="Kavagutti S V."/>
        </authorList>
    </citation>
    <scope>NUCLEOTIDE SEQUENCE</scope>
</reference>
<feature type="compositionally biased region" description="Basic residues" evidence="1">
    <location>
        <begin position="173"/>
        <end position="189"/>
    </location>
</feature>
<gene>
    <name evidence="2" type="ORF">UFOVP71_84</name>
</gene>
<organism evidence="2">
    <name type="scientific">uncultured Caudovirales phage</name>
    <dbReference type="NCBI Taxonomy" id="2100421"/>
    <lineage>
        <taxon>Viruses</taxon>
        <taxon>Duplodnaviria</taxon>
        <taxon>Heunggongvirae</taxon>
        <taxon>Uroviricota</taxon>
        <taxon>Caudoviricetes</taxon>
        <taxon>Peduoviridae</taxon>
        <taxon>Maltschvirus</taxon>
        <taxon>Maltschvirus maltsch</taxon>
    </lineage>
</organism>
<evidence type="ECO:0000313" key="2">
    <source>
        <dbReference type="EMBL" id="CAB4241546.1"/>
    </source>
</evidence>
<sequence>MRIIELEQPIINDIIEFETDPDTVVEGRIIAETEDGYIYEFSEQGLKELVESCTHGKYFCSTDKVWKCRQGPKQSRQVKEEDKEDPCWDGYHQYGMKDKGGKKVPNCVPEAANPAQQAAIAIHKKEEMDEAEYQGREVPLGKPMKGDVKKSKVYVRNEKGNVVKVNFGDPNMRIKKNSPAHRKSFRARHHCENPGPRTSARYWSCRAW</sequence>
<proteinExistence type="predicted"/>
<name>A0A6J5T9H8_9CAUD</name>